<organism evidence="4 5">
    <name type="scientific">Falsigemmobacter intermedius</name>
    <dbReference type="NCBI Taxonomy" id="1553448"/>
    <lineage>
        <taxon>Bacteria</taxon>
        <taxon>Pseudomonadati</taxon>
        <taxon>Pseudomonadota</taxon>
        <taxon>Alphaproteobacteria</taxon>
        <taxon>Rhodobacterales</taxon>
        <taxon>Paracoccaceae</taxon>
        <taxon>Falsigemmobacter</taxon>
    </lineage>
</organism>
<dbReference type="Pfam" id="PF08797">
    <property type="entry name" value="HIRAN"/>
    <property type="match status" value="1"/>
</dbReference>
<dbReference type="OrthoDB" id="8446608at2"/>
<dbReference type="GO" id="GO:0008270">
    <property type="term" value="F:zinc ion binding"/>
    <property type="evidence" value="ECO:0007669"/>
    <property type="project" value="InterPro"/>
</dbReference>
<feature type="domain" description="HIRAN" evidence="3">
    <location>
        <begin position="14"/>
        <end position="121"/>
    </location>
</feature>
<proteinExistence type="predicted"/>
<keyword evidence="1" id="KW-0479">Metal-binding</keyword>
<protein>
    <recommendedName>
        <fullName evidence="3">HIRAN domain-containing protein</fullName>
    </recommendedName>
</protein>
<evidence type="ECO:0000313" key="4">
    <source>
        <dbReference type="EMBL" id="RWY37360.1"/>
    </source>
</evidence>
<reference evidence="4 5" key="1">
    <citation type="journal article" date="2015" name="Int. J. Syst. Evol. Microbiol.">
        <title>Gemmobacter intermedius sp. nov., isolated from a white stork (Ciconia ciconia).</title>
        <authorList>
            <person name="Kampfer P."/>
            <person name="Jerzak L."/>
            <person name="Wilharm G."/>
            <person name="Golke J."/>
            <person name="Busse H.J."/>
            <person name="Glaeser S.P."/>
        </authorList>
    </citation>
    <scope>NUCLEOTIDE SEQUENCE [LARGE SCALE GENOMIC DNA]</scope>
    <source>
        <strain evidence="4 5">119/4</strain>
    </source>
</reference>
<name>A0A3S3U4S5_9RHOB</name>
<comment type="caution">
    <text evidence="4">The sequence shown here is derived from an EMBL/GenBank/DDBJ whole genome shotgun (WGS) entry which is preliminary data.</text>
</comment>
<dbReference type="Proteomes" id="UP000287168">
    <property type="component" value="Unassembled WGS sequence"/>
</dbReference>
<evidence type="ECO:0000259" key="3">
    <source>
        <dbReference type="SMART" id="SM00910"/>
    </source>
</evidence>
<dbReference type="RefSeq" id="WP_128490735.1">
    <property type="nucleotide sequence ID" value="NZ_JBHLXB010000018.1"/>
</dbReference>
<evidence type="ECO:0000313" key="5">
    <source>
        <dbReference type="Proteomes" id="UP000287168"/>
    </source>
</evidence>
<dbReference type="AlphaFoldDB" id="A0A3S3U4S5"/>
<dbReference type="InterPro" id="IPR014905">
    <property type="entry name" value="HIRAN"/>
</dbReference>
<evidence type="ECO:0000256" key="2">
    <source>
        <dbReference type="ARBA" id="ARBA00022801"/>
    </source>
</evidence>
<dbReference type="GO" id="GO:0003676">
    <property type="term" value="F:nucleic acid binding"/>
    <property type="evidence" value="ECO:0007669"/>
    <property type="project" value="InterPro"/>
</dbReference>
<accession>A0A3S3U4S5</accession>
<keyword evidence="5" id="KW-1185">Reference proteome</keyword>
<evidence type="ECO:0000256" key="1">
    <source>
        <dbReference type="ARBA" id="ARBA00022723"/>
    </source>
</evidence>
<dbReference type="Gene3D" id="3.30.70.2330">
    <property type="match status" value="1"/>
</dbReference>
<dbReference type="EMBL" id="SBLC01000049">
    <property type="protein sequence ID" value="RWY37360.1"/>
    <property type="molecule type" value="Genomic_DNA"/>
</dbReference>
<dbReference type="SMART" id="SM00910">
    <property type="entry name" value="HIRAN"/>
    <property type="match status" value="1"/>
</dbReference>
<keyword evidence="2" id="KW-0378">Hydrolase</keyword>
<sequence length="312" mass="36638">MQNFPEEFGEPVGTRFVTSSVAGLQFYEYNEIDEISGKPIRPEVGDRIELVREPRNRYDKNAIEVRFKNGQVKLGHVPAELAEDLAPIMDAGKHLRAYAVSGGNGHAWSSRIIICSDDIPEKLHRKDLHYAIRAYERQMQDRQDIGRDRAKAWKKAQHAWRKEQIRQTAEPFVKLAAKEHHEFLTNRKAPDFTAEDSIGKSFWNTRDIPKDADGLPQFRTKEEWALDGFKVKKGQKRTADWEYKSWRYTKYKALYGAHQVEPLPPPDLEDIEEKMMSAVLFDWICENEDDEEEERYNSYFWRLGQDRFRDDL</sequence>
<gene>
    <name evidence="4" type="ORF">EP867_17395</name>
</gene>
<dbReference type="GO" id="GO:0016818">
    <property type="term" value="F:hydrolase activity, acting on acid anhydrides, in phosphorus-containing anhydrides"/>
    <property type="evidence" value="ECO:0007669"/>
    <property type="project" value="InterPro"/>
</dbReference>